<keyword evidence="2" id="KW-1185">Reference proteome</keyword>
<accession>A0ABX7IAS5</accession>
<name>A0ABX7IAS5_9BACT</name>
<dbReference type="Proteomes" id="UP000612680">
    <property type="component" value="Chromosome"/>
</dbReference>
<protein>
    <submittedName>
        <fullName evidence="1">Uncharacterized protein</fullName>
    </submittedName>
</protein>
<sequence>MKLKTPTYNSKSENLNPDFTHAPEEVLLAGGAMVFGKKTGKNNASMINALQNNPSTEPFSSAEWDALMHQLDQTK</sequence>
<proteinExistence type="predicted"/>
<gene>
    <name evidence="1" type="ORF">HWI92_21085</name>
</gene>
<reference evidence="1 2" key="1">
    <citation type="submission" date="2020-06" db="EMBL/GenBank/DDBJ databases">
        <title>Dyadobacter sandarakinus sp. nov., isolated from the soil of the Arctic Yellow River Station.</title>
        <authorList>
            <person name="Zhang Y."/>
            <person name="Peng F."/>
        </authorList>
    </citation>
    <scope>NUCLEOTIDE SEQUENCE [LARGE SCALE GENOMIC DNA]</scope>
    <source>
        <strain evidence="1 2">Q3-56</strain>
    </source>
</reference>
<dbReference type="RefSeq" id="WP_204658964.1">
    <property type="nucleotide sequence ID" value="NZ_CP056775.1"/>
</dbReference>
<dbReference type="EMBL" id="CP056775">
    <property type="protein sequence ID" value="QRR03229.1"/>
    <property type="molecule type" value="Genomic_DNA"/>
</dbReference>
<evidence type="ECO:0000313" key="1">
    <source>
        <dbReference type="EMBL" id="QRR03229.1"/>
    </source>
</evidence>
<organism evidence="1 2">
    <name type="scientific">Dyadobacter sandarakinus</name>
    <dbReference type="NCBI Taxonomy" id="2747268"/>
    <lineage>
        <taxon>Bacteria</taxon>
        <taxon>Pseudomonadati</taxon>
        <taxon>Bacteroidota</taxon>
        <taxon>Cytophagia</taxon>
        <taxon>Cytophagales</taxon>
        <taxon>Spirosomataceae</taxon>
        <taxon>Dyadobacter</taxon>
    </lineage>
</organism>
<evidence type="ECO:0000313" key="2">
    <source>
        <dbReference type="Proteomes" id="UP000612680"/>
    </source>
</evidence>